<dbReference type="EMBL" id="OW152842">
    <property type="protein sequence ID" value="CAH2064598.1"/>
    <property type="molecule type" value="Genomic_DNA"/>
</dbReference>
<proteinExistence type="predicted"/>
<feature type="compositionally biased region" description="Basic and acidic residues" evidence="1">
    <location>
        <begin position="47"/>
        <end position="57"/>
    </location>
</feature>
<feature type="non-terminal residue" evidence="2">
    <location>
        <position position="351"/>
    </location>
</feature>
<evidence type="ECO:0000256" key="1">
    <source>
        <dbReference type="SAM" id="MobiDB-lite"/>
    </source>
</evidence>
<gene>
    <name evidence="2" type="ORF">IPOD504_LOCUS12816</name>
</gene>
<feature type="compositionally biased region" description="Basic and acidic residues" evidence="1">
    <location>
        <begin position="1"/>
        <end position="27"/>
    </location>
</feature>
<feature type="compositionally biased region" description="Basic and acidic residues" evidence="1">
    <location>
        <begin position="135"/>
        <end position="156"/>
    </location>
</feature>
<feature type="region of interest" description="Disordered" evidence="1">
    <location>
        <begin position="87"/>
        <end position="283"/>
    </location>
</feature>
<keyword evidence="3" id="KW-1185">Reference proteome</keyword>
<evidence type="ECO:0000313" key="3">
    <source>
        <dbReference type="Proteomes" id="UP000837857"/>
    </source>
</evidence>
<dbReference type="Proteomes" id="UP000837857">
    <property type="component" value="Chromosome 30"/>
</dbReference>
<sequence>MEKKIAKTQEQTDKNIENRKDRGDSPRRIKHKFDKPNPIDSLANKKVLHDRGDSKKAKFEETQIKYDATKLNKAVEANPKSIKQTISVASKNGIQPKRNDQKSPSNSTDFALHDDKPKTWTNSKLADGRATCGKKTLEKVEGSSRQTSDVKSDHEAGNGARQGGANRRKVKEVITIPYMPADDPPCQETDNEPAPVTEPKTKPRNVAARHKAVTFKEQGEMSPNRQRTVPRGPRTRHVEAARTKAQNPPKQKRRRKPNSSPSPIKGAINESQPTEVVKWSPSCLSSQTRPYYEAWVDTSLTAVSRCSERERLRLEREMETLQRSWRPVTPELLYERHDDESYTGRIRVRLG</sequence>
<name>A0ABN8IV29_9NEOP</name>
<reference evidence="2" key="1">
    <citation type="submission" date="2022-03" db="EMBL/GenBank/DDBJ databases">
        <authorList>
            <person name="Martin H S."/>
        </authorList>
    </citation>
    <scope>NUCLEOTIDE SEQUENCE</scope>
</reference>
<evidence type="ECO:0000313" key="2">
    <source>
        <dbReference type="EMBL" id="CAH2064598.1"/>
    </source>
</evidence>
<protein>
    <submittedName>
        <fullName evidence="2">Uncharacterized protein</fullName>
    </submittedName>
</protein>
<accession>A0ABN8IV29</accession>
<feature type="region of interest" description="Disordered" evidence="1">
    <location>
        <begin position="1"/>
        <end position="57"/>
    </location>
</feature>
<organism evidence="2 3">
    <name type="scientific">Iphiclides podalirius</name>
    <name type="common">scarce swallowtail</name>
    <dbReference type="NCBI Taxonomy" id="110791"/>
    <lineage>
        <taxon>Eukaryota</taxon>
        <taxon>Metazoa</taxon>
        <taxon>Ecdysozoa</taxon>
        <taxon>Arthropoda</taxon>
        <taxon>Hexapoda</taxon>
        <taxon>Insecta</taxon>
        <taxon>Pterygota</taxon>
        <taxon>Neoptera</taxon>
        <taxon>Endopterygota</taxon>
        <taxon>Lepidoptera</taxon>
        <taxon>Glossata</taxon>
        <taxon>Ditrysia</taxon>
        <taxon>Papilionoidea</taxon>
        <taxon>Papilionidae</taxon>
        <taxon>Papilioninae</taxon>
        <taxon>Iphiclides</taxon>
    </lineage>
</organism>